<dbReference type="GO" id="GO:0005525">
    <property type="term" value="F:GTP binding"/>
    <property type="evidence" value="ECO:0007669"/>
    <property type="project" value="UniProtKB-KW"/>
</dbReference>
<dbReference type="EMBL" id="JAGTTN010000001">
    <property type="protein sequence ID" value="MCC2031747.1"/>
    <property type="molecule type" value="Genomic_DNA"/>
</dbReference>
<dbReference type="PANTHER" id="PTHR40392">
    <property type="entry name" value="2-PHOSPHO-L-LACTATE GUANYLYLTRANSFERASE"/>
    <property type="match status" value="1"/>
</dbReference>
<protein>
    <submittedName>
        <fullName evidence="6">2-phospho-L-lactate guanylyltransferase</fullName>
        <ecNumber evidence="6">2.7.7.68</ecNumber>
    </submittedName>
</protein>
<reference evidence="6" key="1">
    <citation type="submission" date="2021-04" db="EMBL/GenBank/DDBJ databases">
        <title>Microbacterium tenobrionis sp. nov. and Microbacterium allomyrinae sp. nov., isolated from larvae of Tenobrio molitor and Allomyrina dichotoma, respectively.</title>
        <authorList>
            <person name="Lee S.D."/>
        </authorList>
    </citation>
    <scope>NUCLEOTIDE SEQUENCE</scope>
    <source>
        <strain evidence="6">BWT-G7</strain>
    </source>
</reference>
<dbReference type="Gene3D" id="3.90.550.10">
    <property type="entry name" value="Spore Coat Polysaccharide Biosynthesis Protein SpsA, Chain A"/>
    <property type="match status" value="1"/>
</dbReference>
<evidence type="ECO:0000256" key="2">
    <source>
        <dbReference type="ARBA" id="ARBA00022695"/>
    </source>
</evidence>
<evidence type="ECO:0000313" key="6">
    <source>
        <dbReference type="EMBL" id="MCC2031747.1"/>
    </source>
</evidence>
<dbReference type="Proteomes" id="UP001139354">
    <property type="component" value="Unassembled WGS sequence"/>
</dbReference>
<keyword evidence="4" id="KW-0342">GTP-binding</keyword>
<keyword evidence="7" id="KW-1185">Reference proteome</keyword>
<accession>A0A9X1LT73</accession>
<dbReference type="EC" id="2.7.7.68" evidence="6"/>
<organism evidence="6 7">
    <name type="scientific">Microbacterium allomyrinae</name>
    <dbReference type="NCBI Taxonomy" id="2830666"/>
    <lineage>
        <taxon>Bacteria</taxon>
        <taxon>Bacillati</taxon>
        <taxon>Actinomycetota</taxon>
        <taxon>Actinomycetes</taxon>
        <taxon>Micrococcales</taxon>
        <taxon>Microbacteriaceae</taxon>
        <taxon>Microbacterium</taxon>
    </lineage>
</organism>
<dbReference type="NCBIfam" id="TIGR03552">
    <property type="entry name" value="F420_cofC"/>
    <property type="match status" value="1"/>
</dbReference>
<name>A0A9X1LT73_9MICO</name>
<keyword evidence="3" id="KW-0547">Nucleotide-binding</keyword>
<dbReference type="InterPro" id="IPR002835">
    <property type="entry name" value="CofC"/>
</dbReference>
<dbReference type="GO" id="GO:0043814">
    <property type="term" value="F:phospholactate guanylyltransferase activity"/>
    <property type="evidence" value="ECO:0007669"/>
    <property type="project" value="UniProtKB-EC"/>
</dbReference>
<evidence type="ECO:0000256" key="3">
    <source>
        <dbReference type="ARBA" id="ARBA00022741"/>
    </source>
</evidence>
<dbReference type="RefSeq" id="WP_229383615.1">
    <property type="nucleotide sequence ID" value="NZ_JAGTTN010000001.1"/>
</dbReference>
<evidence type="ECO:0000256" key="1">
    <source>
        <dbReference type="ARBA" id="ARBA00022679"/>
    </source>
</evidence>
<dbReference type="PANTHER" id="PTHR40392:SF1">
    <property type="entry name" value="2-PHOSPHO-L-LACTATE GUANYLYLTRANSFERASE"/>
    <property type="match status" value="1"/>
</dbReference>
<keyword evidence="1 6" id="KW-0808">Transferase</keyword>
<proteinExistence type="predicted"/>
<evidence type="ECO:0000256" key="5">
    <source>
        <dbReference type="SAM" id="MobiDB-lite"/>
    </source>
</evidence>
<dbReference type="Pfam" id="PF01983">
    <property type="entry name" value="CofC"/>
    <property type="match status" value="1"/>
</dbReference>
<dbReference type="InterPro" id="IPR029044">
    <property type="entry name" value="Nucleotide-diphossugar_trans"/>
</dbReference>
<evidence type="ECO:0000256" key="4">
    <source>
        <dbReference type="ARBA" id="ARBA00023134"/>
    </source>
</evidence>
<keyword evidence="2 6" id="KW-0548">Nucleotidyltransferase</keyword>
<evidence type="ECO:0000313" key="7">
    <source>
        <dbReference type="Proteomes" id="UP001139354"/>
    </source>
</evidence>
<dbReference type="SUPFAM" id="SSF53448">
    <property type="entry name" value="Nucleotide-diphospho-sugar transferases"/>
    <property type="match status" value="1"/>
</dbReference>
<comment type="caution">
    <text evidence="6">The sequence shown here is derived from an EMBL/GenBank/DDBJ whole genome shotgun (WGS) entry which is preliminary data.</text>
</comment>
<gene>
    <name evidence="6" type="primary">cofC</name>
    <name evidence="6" type="ORF">KEC57_06055</name>
</gene>
<feature type="region of interest" description="Disordered" evidence="5">
    <location>
        <begin position="1"/>
        <end position="31"/>
    </location>
</feature>
<dbReference type="AlphaFoldDB" id="A0A9X1LT73"/>
<sequence length="245" mass="25190">MTPLFRRPGKQNSTDPGPPRSAQGFEADASRKSVEFGNTRWIVVVPVKAPARGKSRLDAQGVDRAALAHAIALDTITAATGCELVAQVVIVSDDAALARESAMIPALRFVPEGESRGLDAAVATGMTAVDPNGRMPRAALLGDLPALRSEDLAAGLRAAASVDRAVVADAEGTGSTLVTARAGVAWTSSFGDGSFARHLALGCAALEIPDASTLRRDVDTATQLEAARALGLGARTAAVLDATRR</sequence>